<dbReference type="EC" id="3.6.4.-" evidence="6"/>
<dbReference type="PROSITE" id="PS51192">
    <property type="entry name" value="HELICASE_ATP_BIND_1"/>
    <property type="match status" value="1"/>
</dbReference>
<sequence>MMLSEAVQDQFHNVDRLAGISIKMLESVSIEQAGTEGVLACVGGRSPHAVLLDFTELAEGWLGGYCTCEAFKSGSNCKHLWALMTKVDLLYESPFGDVLTTDLLIDSIEPDQWSCGRPLRKLIGSQSNGSMHANGVLTKPDATRSDWQQQLQRVSPQSHHSDENALGLPEAFVPASFQAKQTWFVLSTSDPINQDSLRLTTMISTRKNDGDWSRPMGRAMTNEHLAELPDPAERRVFEMLTPIEEEQRYYRYSYQPAEYRQFSVSPNSLCETLTSLFHTGRFAWKLGDSKTIFEDGRPISHLAVDASSKLRIAVRRDPDVESQIIIKPELVVPEFGLFSTRDVIWSSTIGCLLLSLQHHDADQNCSEVSETAVGDGQTDGRELGDQFATCLATLSPDSIDLLKSWGASKAIVAPREDLEDVIQVLSQRFINIDLDLDPEFGIETVQPTPKPMCALTQLEHRSSSYRVSFKASYPDRELLFDAATQWWYEAEEKRLIRRNVAAEQELISKIDFDQLPLRCDDGYQSNVTLAPSDFLRFVETMQNAGWEINAQGAPLRQASNFRASVTTSDVDWFDLDGEVEFNEQSVALPTLLQAIGNGQQTIQLDDGSVGMIPIQWLSKFGGIEKSAESIDDKLRFHRSQGLMLDLLLSEVEDVDFDRNYLKFLKQIKSFTGIKAANSVKSFRGDLREYQRLGLGWLKFLNQLGCGGCLADDMGLGKTIQVLAMLESRRKRRTGKDEIRKPSIVVVPKSLVFNWIEETQKFAPKLIIRNHTGPERKLDWDAFLANPQSADVVLTTYQTMRIDIEKLRQLDYDYAILDEAQAIKNPKSQVAKASRILRAEHRLAMTGTPVENHLGDLWSIFDFLNPGMLGRTPTTRQLPDMQDDSEREQVRLISQSLRPFILRRTKSEVLTELPEKIEQTLACSMSPKHQKLYNELRDHFRMMLSQKVEEVGLKKAKIHVLAALMRLRQAACDPRLVDPNSKVRGCKVEELIERLDELMQEGRKTLVFSQFTSLLHLVKKDLRAKGWDYEYLDGQTTNREAKVKRFQSDDDCKLFLISLKAGGTGLNLTSAESVFILDPWWNPATEAQAIDRAHRMGQTRCVNAYRMICKDTIEEKIIELQRSKQQLADAIIGEDKSLISQLTADDLHALLV</sequence>
<organism evidence="6 7">
    <name type="scientific">Roseiconus lacunae</name>
    <dbReference type="NCBI Taxonomy" id="2605694"/>
    <lineage>
        <taxon>Bacteria</taxon>
        <taxon>Pseudomonadati</taxon>
        <taxon>Planctomycetota</taxon>
        <taxon>Planctomycetia</taxon>
        <taxon>Pirellulales</taxon>
        <taxon>Pirellulaceae</taxon>
        <taxon>Roseiconus</taxon>
    </lineage>
</organism>
<dbReference type="InterPro" id="IPR027417">
    <property type="entry name" value="P-loop_NTPase"/>
</dbReference>
<dbReference type="InterPro" id="IPR007527">
    <property type="entry name" value="Znf_SWIM"/>
</dbReference>
<dbReference type="PROSITE" id="PS50966">
    <property type="entry name" value="ZF_SWIM"/>
    <property type="match status" value="1"/>
</dbReference>
<keyword evidence="6" id="KW-0347">Helicase</keyword>
<keyword evidence="7" id="KW-1185">Reference proteome</keyword>
<dbReference type="EMBL" id="JASZZN010000032">
    <property type="protein sequence ID" value="MDM4019166.1"/>
    <property type="molecule type" value="Genomic_DNA"/>
</dbReference>
<evidence type="ECO:0000259" key="5">
    <source>
        <dbReference type="PROSITE" id="PS51194"/>
    </source>
</evidence>
<dbReference type="SMART" id="SM00490">
    <property type="entry name" value="HELICc"/>
    <property type="match status" value="1"/>
</dbReference>
<dbReference type="Gene3D" id="3.40.50.10810">
    <property type="entry name" value="Tandem AAA-ATPase domain"/>
    <property type="match status" value="1"/>
</dbReference>
<dbReference type="InterPro" id="IPR014001">
    <property type="entry name" value="Helicase_ATP-bd"/>
</dbReference>
<evidence type="ECO:0000259" key="4">
    <source>
        <dbReference type="PROSITE" id="PS51192"/>
    </source>
</evidence>
<dbReference type="PANTHER" id="PTHR10799">
    <property type="entry name" value="SNF2/RAD54 HELICASE FAMILY"/>
    <property type="match status" value="1"/>
</dbReference>
<dbReference type="Pfam" id="PF04434">
    <property type="entry name" value="SWIM"/>
    <property type="match status" value="1"/>
</dbReference>
<dbReference type="GO" id="GO:0016787">
    <property type="term" value="F:hydrolase activity"/>
    <property type="evidence" value="ECO:0007669"/>
    <property type="project" value="UniProtKB-KW"/>
</dbReference>
<dbReference type="CDD" id="cd18793">
    <property type="entry name" value="SF2_C_SNF"/>
    <property type="match status" value="1"/>
</dbReference>
<dbReference type="SUPFAM" id="SSF52540">
    <property type="entry name" value="P-loop containing nucleoside triphosphate hydrolases"/>
    <property type="match status" value="2"/>
</dbReference>
<accession>A0ABT7PS49</accession>
<dbReference type="Pfam" id="PF00271">
    <property type="entry name" value="Helicase_C"/>
    <property type="match status" value="1"/>
</dbReference>
<keyword evidence="1 6" id="KW-0378">Hydrolase</keyword>
<dbReference type="SMART" id="SM00487">
    <property type="entry name" value="DEXDc"/>
    <property type="match status" value="1"/>
</dbReference>
<name>A0ABT7PS49_9BACT</name>
<evidence type="ECO:0000313" key="6">
    <source>
        <dbReference type="EMBL" id="MDM4019166.1"/>
    </source>
</evidence>
<dbReference type="Gene3D" id="3.40.50.300">
    <property type="entry name" value="P-loop containing nucleotide triphosphate hydrolases"/>
    <property type="match status" value="1"/>
</dbReference>
<keyword evidence="6" id="KW-0547">Nucleotide-binding</keyword>
<comment type="caution">
    <text evidence="6">The sequence shown here is derived from an EMBL/GenBank/DDBJ whole genome shotgun (WGS) entry which is preliminary data.</text>
</comment>
<evidence type="ECO:0000256" key="2">
    <source>
        <dbReference type="PROSITE-ProRule" id="PRU00325"/>
    </source>
</evidence>
<feature type="domain" description="SWIM-type" evidence="3">
    <location>
        <begin position="48"/>
        <end position="88"/>
    </location>
</feature>
<keyword evidence="2" id="KW-0479">Metal-binding</keyword>
<dbReference type="PROSITE" id="PS51194">
    <property type="entry name" value="HELICASE_CTER"/>
    <property type="match status" value="1"/>
</dbReference>
<keyword evidence="2" id="KW-0862">Zinc</keyword>
<gene>
    <name evidence="6" type="ORF">QTN89_27170</name>
</gene>
<evidence type="ECO:0000313" key="7">
    <source>
        <dbReference type="Proteomes" id="UP001239462"/>
    </source>
</evidence>
<evidence type="ECO:0000259" key="3">
    <source>
        <dbReference type="PROSITE" id="PS50966"/>
    </source>
</evidence>
<dbReference type="InterPro" id="IPR049730">
    <property type="entry name" value="SNF2/RAD54-like_C"/>
</dbReference>
<feature type="domain" description="Helicase ATP-binding" evidence="4">
    <location>
        <begin position="698"/>
        <end position="866"/>
    </location>
</feature>
<dbReference type="Pfam" id="PF00176">
    <property type="entry name" value="SNF2-rel_dom"/>
    <property type="match status" value="1"/>
</dbReference>
<dbReference type="InterPro" id="IPR000330">
    <property type="entry name" value="SNF2_N"/>
</dbReference>
<keyword evidence="6" id="KW-0067">ATP-binding</keyword>
<keyword evidence="2" id="KW-0863">Zinc-finger</keyword>
<protein>
    <submittedName>
        <fullName evidence="6">DEAD/DEAH box helicase</fullName>
        <ecNumber evidence="6">3.6.4.-</ecNumber>
    </submittedName>
</protein>
<evidence type="ECO:0000256" key="1">
    <source>
        <dbReference type="ARBA" id="ARBA00022801"/>
    </source>
</evidence>
<dbReference type="Proteomes" id="UP001239462">
    <property type="component" value="Unassembled WGS sequence"/>
</dbReference>
<dbReference type="RefSeq" id="WP_289167226.1">
    <property type="nucleotide sequence ID" value="NZ_JASZZN010000032.1"/>
</dbReference>
<reference evidence="6 7" key="1">
    <citation type="submission" date="2023-06" db="EMBL/GenBank/DDBJ databases">
        <title>Roseiconus lacunae JC819 isolated from Gulf of Mannar region, Tamil Nadu.</title>
        <authorList>
            <person name="Pk S."/>
            <person name="Ch S."/>
            <person name="Ch V.R."/>
        </authorList>
    </citation>
    <scope>NUCLEOTIDE SEQUENCE [LARGE SCALE GENOMIC DNA]</scope>
    <source>
        <strain evidence="6 7">JC819</strain>
    </source>
</reference>
<proteinExistence type="predicted"/>
<dbReference type="GO" id="GO:0004386">
    <property type="term" value="F:helicase activity"/>
    <property type="evidence" value="ECO:0007669"/>
    <property type="project" value="UniProtKB-KW"/>
</dbReference>
<dbReference type="InterPro" id="IPR001650">
    <property type="entry name" value="Helicase_C-like"/>
</dbReference>
<dbReference type="InterPro" id="IPR038718">
    <property type="entry name" value="SNF2-like_sf"/>
</dbReference>
<feature type="domain" description="Helicase C-terminal" evidence="5">
    <location>
        <begin position="986"/>
        <end position="1138"/>
    </location>
</feature>